<dbReference type="EMBL" id="JAMKFB020000001">
    <property type="protein sequence ID" value="KAL0204335.1"/>
    <property type="molecule type" value="Genomic_DNA"/>
</dbReference>
<sequence length="52" mass="5775">SPEESSADQESEDDLSASRTSLERQTPHRGNTTVHVCWHRNTSVSMVDFSVA</sequence>
<evidence type="ECO:0000313" key="2">
    <source>
        <dbReference type="EMBL" id="KAL0204335.1"/>
    </source>
</evidence>
<accession>A0ABD0S4F5</accession>
<gene>
    <name evidence="2" type="ORF">M9458_002353</name>
</gene>
<dbReference type="PANTHER" id="PTHR45858:SF2">
    <property type="entry name" value="FERM, ARHGEF AND PLECKSTRIN DOMAIN-CONTAINING PROTEIN 1"/>
    <property type="match status" value="1"/>
</dbReference>
<dbReference type="InterPro" id="IPR051835">
    <property type="entry name" value="RAC1-GEF"/>
</dbReference>
<feature type="non-terminal residue" evidence="2">
    <location>
        <position position="1"/>
    </location>
</feature>
<evidence type="ECO:0000313" key="3">
    <source>
        <dbReference type="Proteomes" id="UP001529510"/>
    </source>
</evidence>
<dbReference type="AlphaFoldDB" id="A0ABD0S4F5"/>
<dbReference type="PANTHER" id="PTHR45858">
    <property type="entry name" value="FERM DOMAIN CONTAINING PROTEIN"/>
    <property type="match status" value="1"/>
</dbReference>
<reference evidence="2 3" key="1">
    <citation type="submission" date="2024-05" db="EMBL/GenBank/DDBJ databases">
        <title>Genome sequencing and assembly of Indian major carp, Cirrhinus mrigala (Hamilton, 1822).</title>
        <authorList>
            <person name="Mohindra V."/>
            <person name="Chowdhury L.M."/>
            <person name="Lal K."/>
            <person name="Jena J.K."/>
        </authorList>
    </citation>
    <scope>NUCLEOTIDE SEQUENCE [LARGE SCALE GENOMIC DNA]</scope>
    <source>
        <strain evidence="2">CM1030</strain>
        <tissue evidence="2">Blood</tissue>
    </source>
</reference>
<name>A0ABD0S4F5_CIRMR</name>
<feature type="compositionally biased region" description="Acidic residues" evidence="1">
    <location>
        <begin position="1"/>
        <end position="15"/>
    </location>
</feature>
<feature type="region of interest" description="Disordered" evidence="1">
    <location>
        <begin position="1"/>
        <end position="33"/>
    </location>
</feature>
<dbReference type="Proteomes" id="UP001529510">
    <property type="component" value="Unassembled WGS sequence"/>
</dbReference>
<comment type="caution">
    <text evidence="2">The sequence shown here is derived from an EMBL/GenBank/DDBJ whole genome shotgun (WGS) entry which is preliminary data.</text>
</comment>
<evidence type="ECO:0000256" key="1">
    <source>
        <dbReference type="SAM" id="MobiDB-lite"/>
    </source>
</evidence>
<organism evidence="2 3">
    <name type="scientific">Cirrhinus mrigala</name>
    <name type="common">Mrigala</name>
    <dbReference type="NCBI Taxonomy" id="683832"/>
    <lineage>
        <taxon>Eukaryota</taxon>
        <taxon>Metazoa</taxon>
        <taxon>Chordata</taxon>
        <taxon>Craniata</taxon>
        <taxon>Vertebrata</taxon>
        <taxon>Euteleostomi</taxon>
        <taxon>Actinopterygii</taxon>
        <taxon>Neopterygii</taxon>
        <taxon>Teleostei</taxon>
        <taxon>Ostariophysi</taxon>
        <taxon>Cypriniformes</taxon>
        <taxon>Cyprinidae</taxon>
        <taxon>Labeoninae</taxon>
        <taxon>Labeonini</taxon>
        <taxon>Cirrhinus</taxon>
    </lineage>
</organism>
<dbReference type="InterPro" id="IPR011993">
    <property type="entry name" value="PH-like_dom_sf"/>
</dbReference>
<dbReference type="Gene3D" id="2.30.29.30">
    <property type="entry name" value="Pleckstrin-homology domain (PH domain)/Phosphotyrosine-binding domain (PTB)"/>
    <property type="match status" value="1"/>
</dbReference>
<feature type="non-terminal residue" evidence="2">
    <location>
        <position position="52"/>
    </location>
</feature>
<proteinExistence type="predicted"/>
<protein>
    <submittedName>
        <fullName evidence="2">Uncharacterized protein</fullName>
    </submittedName>
</protein>
<keyword evidence="3" id="KW-1185">Reference proteome</keyword>